<protein>
    <submittedName>
        <fullName evidence="2">GNAT family N-acetyltransferase</fullName>
    </submittedName>
</protein>
<evidence type="ECO:0000313" key="2">
    <source>
        <dbReference type="EMBL" id="MEK0170051.1"/>
    </source>
</evidence>
<dbReference type="Gene3D" id="3.40.630.30">
    <property type="match status" value="1"/>
</dbReference>
<dbReference type="CDD" id="cd04301">
    <property type="entry name" value="NAT_SF"/>
    <property type="match status" value="1"/>
</dbReference>
<proteinExistence type="predicted"/>
<accession>A0ABU8Y5E7</accession>
<comment type="caution">
    <text evidence="2">The sequence shown here is derived from an EMBL/GenBank/DDBJ whole genome shotgun (WGS) entry which is preliminary data.</text>
</comment>
<dbReference type="Proteomes" id="UP001370299">
    <property type="component" value="Unassembled WGS sequence"/>
</dbReference>
<keyword evidence="3" id="KW-1185">Reference proteome</keyword>
<organism evidence="2 3">
    <name type="scientific">Curtobacterium citreum</name>
    <dbReference type="NCBI Taxonomy" id="2036"/>
    <lineage>
        <taxon>Bacteria</taxon>
        <taxon>Bacillati</taxon>
        <taxon>Actinomycetota</taxon>
        <taxon>Actinomycetes</taxon>
        <taxon>Micrococcales</taxon>
        <taxon>Microbacteriaceae</taxon>
        <taxon>Curtobacterium</taxon>
    </lineage>
</organism>
<dbReference type="RefSeq" id="WP_123310126.1">
    <property type="nucleotide sequence ID" value="NZ_JBBKAP010000003.1"/>
</dbReference>
<feature type="domain" description="N-acetyltransferase" evidence="1">
    <location>
        <begin position="123"/>
        <end position="267"/>
    </location>
</feature>
<dbReference type="InterPro" id="IPR000182">
    <property type="entry name" value="GNAT_dom"/>
</dbReference>
<dbReference type="InterPro" id="IPR016181">
    <property type="entry name" value="Acyl_CoA_acyltransferase"/>
</dbReference>
<name>A0ABU8Y5E7_9MICO</name>
<gene>
    <name evidence="2" type="ORF">WMN62_01060</name>
</gene>
<dbReference type="EMBL" id="JBBLYY010000009">
    <property type="protein sequence ID" value="MEK0170051.1"/>
    <property type="molecule type" value="Genomic_DNA"/>
</dbReference>
<evidence type="ECO:0000313" key="3">
    <source>
        <dbReference type="Proteomes" id="UP001370299"/>
    </source>
</evidence>
<dbReference type="SUPFAM" id="SSF55729">
    <property type="entry name" value="Acyl-CoA N-acyltransferases (Nat)"/>
    <property type="match status" value="1"/>
</dbReference>
<sequence>MTEDTDDPIGAGASAALLRAVAGMAEVLPAGRHTTGVVETIVTGADLRTMNGLHPSPGASIADVLRAADSLDHREKWSIMSVESATTGAIRSAAAQFDAVTETTTTYVRALTAEAAARRDAELDVRAVTSRAVATDFEEVLGEAFGAGRSLGAPFVDDAVLASVGVKAVVAYRRGVPVATGMSIRDDLGFLGVFAIGVHPAARRQGIGAAVTAHVLDEGRRDGAHTAYLQSSADGLSVYRRLGFVPASDGITYWFPSDDLGGRRDGDSPA</sequence>
<dbReference type="Pfam" id="PF00583">
    <property type="entry name" value="Acetyltransf_1"/>
    <property type="match status" value="1"/>
</dbReference>
<evidence type="ECO:0000259" key="1">
    <source>
        <dbReference type="PROSITE" id="PS51186"/>
    </source>
</evidence>
<reference evidence="2 3" key="1">
    <citation type="submission" date="2024-03" db="EMBL/GenBank/DDBJ databases">
        <title>Whole genomes of four grape xylem sap localized bacterial endophytes.</title>
        <authorList>
            <person name="Kumar G."/>
            <person name="Savka M.A."/>
        </authorList>
    </citation>
    <scope>NUCLEOTIDE SEQUENCE [LARGE SCALE GENOMIC DNA]</scope>
    <source>
        <strain evidence="2 3">RIT_GXS8</strain>
    </source>
</reference>
<dbReference type="PROSITE" id="PS51186">
    <property type="entry name" value="GNAT"/>
    <property type="match status" value="1"/>
</dbReference>